<dbReference type="AlphaFoldDB" id="A0A1B7N2M6"/>
<proteinExistence type="predicted"/>
<dbReference type="Proteomes" id="UP000092154">
    <property type="component" value="Unassembled WGS sequence"/>
</dbReference>
<organism evidence="1 2">
    <name type="scientific">Rhizopogon vinicolor AM-OR11-026</name>
    <dbReference type="NCBI Taxonomy" id="1314800"/>
    <lineage>
        <taxon>Eukaryota</taxon>
        <taxon>Fungi</taxon>
        <taxon>Dikarya</taxon>
        <taxon>Basidiomycota</taxon>
        <taxon>Agaricomycotina</taxon>
        <taxon>Agaricomycetes</taxon>
        <taxon>Agaricomycetidae</taxon>
        <taxon>Boletales</taxon>
        <taxon>Suillineae</taxon>
        <taxon>Rhizopogonaceae</taxon>
        <taxon>Rhizopogon</taxon>
    </lineage>
</organism>
<dbReference type="OrthoDB" id="10450379at2759"/>
<evidence type="ECO:0000313" key="2">
    <source>
        <dbReference type="Proteomes" id="UP000092154"/>
    </source>
</evidence>
<dbReference type="EMBL" id="KV448263">
    <property type="protein sequence ID" value="OAX39094.1"/>
    <property type="molecule type" value="Genomic_DNA"/>
</dbReference>
<sequence length="206" mass="23189">MDLGESRRCCPNTPLLHGDSALPRPSMRRNCFSRTSTCLKGSISNIQPLIIFLPSASSEYSAASDYIQPITLDGGTQCHARSSPLVPKNFVKRHVLTLLIPKLPVVQRVPGFRFYSANSTSSSVAFSFADGRGGKRATPLEEDEYMSAARRLLRHSIHDFFLGCALLIHRPSRRILAHGNRRREQNCLFPRDWLLRRNFAHCARVL</sequence>
<protein>
    <submittedName>
        <fullName evidence="1">Uncharacterized protein</fullName>
    </submittedName>
</protein>
<keyword evidence="2" id="KW-1185">Reference proteome</keyword>
<gene>
    <name evidence="1" type="ORF">K503DRAFT_799939</name>
</gene>
<accession>A0A1B7N2M6</accession>
<reference evidence="1 2" key="1">
    <citation type="submission" date="2016-06" db="EMBL/GenBank/DDBJ databases">
        <title>Comparative genomics of the ectomycorrhizal sister species Rhizopogon vinicolor and Rhizopogon vesiculosus (Basidiomycota: Boletales) reveals a divergence of the mating type B locus.</title>
        <authorList>
            <consortium name="DOE Joint Genome Institute"/>
            <person name="Mujic A.B."/>
            <person name="Kuo A."/>
            <person name="Tritt A."/>
            <person name="Lipzen A."/>
            <person name="Chen C."/>
            <person name="Johnson J."/>
            <person name="Sharma A."/>
            <person name="Barry K."/>
            <person name="Grigoriev I.V."/>
            <person name="Spatafora J.W."/>
        </authorList>
    </citation>
    <scope>NUCLEOTIDE SEQUENCE [LARGE SCALE GENOMIC DNA]</scope>
    <source>
        <strain evidence="1 2">AM-OR11-026</strain>
    </source>
</reference>
<dbReference type="InParanoid" id="A0A1B7N2M6"/>
<name>A0A1B7N2M6_9AGAM</name>
<evidence type="ECO:0000313" key="1">
    <source>
        <dbReference type="EMBL" id="OAX39094.1"/>
    </source>
</evidence>